<organism evidence="2 3">
    <name type="scientific">Micromonospora qiuiae</name>
    <dbReference type="NCBI Taxonomy" id="502268"/>
    <lineage>
        <taxon>Bacteria</taxon>
        <taxon>Bacillati</taxon>
        <taxon>Actinomycetota</taxon>
        <taxon>Actinomycetes</taxon>
        <taxon>Micromonosporales</taxon>
        <taxon>Micromonosporaceae</taxon>
        <taxon>Micromonospora</taxon>
    </lineage>
</organism>
<sequence length="411" mass="42099">MQEQPPSEQTKPESAEGARRRSPKATFTPPPTPPAQDSPGGSGVPRPRRAKAAPSVLFQPPPAPEQQPPPRPDSSAPPLAPAPPFAVGSADADDHPDARTDPAPDSPPDDIASQPSPGGRVADTTPQPTPDSRADDITPQPAPPARKKVAAKPRKSAAKKTAPKKAGVDEAEINAGPVTSRAGSGDTAKGTAEAELRSLAVRVLDHPGFAPELLALTAVEALGPVADEWARRLRETYPRADGDGLARLATRRFVRQAAVGGVGAALAGAFAPVVELAAVLWSQANLVLHVAAAYERDPAHPERAAELLVLAQVHPDLASARSALAAARTIDGPGEPPGPRAVEAAWRLAAPLTAQAGGWLALRLASRLLPGAAVLAAAAGGSAAAERLAARAVAAYRPPGPLQARGRVRAR</sequence>
<dbReference type="RefSeq" id="WP_239098682.1">
    <property type="nucleotide sequence ID" value="NZ_BOPC01000097.1"/>
</dbReference>
<dbReference type="Proteomes" id="UP000653076">
    <property type="component" value="Unassembled WGS sequence"/>
</dbReference>
<protein>
    <recommendedName>
        <fullName evidence="4">EcsC family protein</fullName>
    </recommendedName>
</protein>
<keyword evidence="3" id="KW-1185">Reference proteome</keyword>
<evidence type="ECO:0000313" key="3">
    <source>
        <dbReference type="Proteomes" id="UP000653076"/>
    </source>
</evidence>
<feature type="compositionally biased region" description="Basic and acidic residues" evidence="1">
    <location>
        <begin position="92"/>
        <end position="102"/>
    </location>
</feature>
<proteinExistence type="predicted"/>
<feature type="compositionally biased region" description="Pro residues" evidence="1">
    <location>
        <begin position="59"/>
        <end position="72"/>
    </location>
</feature>
<feature type="compositionally biased region" description="Basic residues" evidence="1">
    <location>
        <begin position="145"/>
        <end position="163"/>
    </location>
</feature>
<reference evidence="2 3" key="1">
    <citation type="submission" date="2021-01" db="EMBL/GenBank/DDBJ databases">
        <title>Whole genome shotgun sequence of Verrucosispora qiuiae NBRC 106684.</title>
        <authorList>
            <person name="Komaki H."/>
            <person name="Tamura T."/>
        </authorList>
    </citation>
    <scope>NUCLEOTIDE SEQUENCE [LARGE SCALE GENOMIC DNA]</scope>
    <source>
        <strain evidence="2 3">NBRC 106684</strain>
    </source>
</reference>
<feature type="compositionally biased region" description="Basic and acidic residues" evidence="1">
    <location>
        <begin position="10"/>
        <end position="19"/>
    </location>
</feature>
<evidence type="ECO:0008006" key="4">
    <source>
        <dbReference type="Google" id="ProtNLM"/>
    </source>
</evidence>
<accession>A0ABQ4JKP0</accession>
<evidence type="ECO:0000313" key="2">
    <source>
        <dbReference type="EMBL" id="GIJ30117.1"/>
    </source>
</evidence>
<feature type="region of interest" description="Disordered" evidence="1">
    <location>
        <begin position="1"/>
        <end position="190"/>
    </location>
</feature>
<gene>
    <name evidence="2" type="ORF">Vqi01_52790</name>
</gene>
<dbReference type="EMBL" id="BOPC01000097">
    <property type="protein sequence ID" value="GIJ30117.1"/>
    <property type="molecule type" value="Genomic_DNA"/>
</dbReference>
<comment type="caution">
    <text evidence="2">The sequence shown here is derived from an EMBL/GenBank/DDBJ whole genome shotgun (WGS) entry which is preliminary data.</text>
</comment>
<evidence type="ECO:0000256" key="1">
    <source>
        <dbReference type="SAM" id="MobiDB-lite"/>
    </source>
</evidence>
<name>A0ABQ4JKP0_9ACTN</name>